<keyword evidence="1" id="KW-0732">Signal</keyword>
<evidence type="ECO:0008006" key="4">
    <source>
        <dbReference type="Google" id="ProtNLM"/>
    </source>
</evidence>
<evidence type="ECO:0000313" key="2">
    <source>
        <dbReference type="EMBL" id="KAF2092993.1"/>
    </source>
</evidence>
<dbReference type="AlphaFoldDB" id="A0A9P4I4W0"/>
<protein>
    <recommendedName>
        <fullName evidence="4">SnoaL-like domain-containing protein</fullName>
    </recommendedName>
</protein>
<dbReference type="InterPro" id="IPR032710">
    <property type="entry name" value="NTF2-like_dom_sf"/>
</dbReference>
<accession>A0A9P4I4W0</accession>
<feature type="chain" id="PRO_5040136727" description="SnoaL-like domain-containing protein" evidence="1">
    <location>
        <begin position="25"/>
        <end position="197"/>
    </location>
</feature>
<feature type="signal peptide" evidence="1">
    <location>
        <begin position="1"/>
        <end position="24"/>
    </location>
</feature>
<evidence type="ECO:0000313" key="3">
    <source>
        <dbReference type="Proteomes" id="UP000799772"/>
    </source>
</evidence>
<dbReference type="Proteomes" id="UP000799772">
    <property type="component" value="Unassembled WGS sequence"/>
</dbReference>
<gene>
    <name evidence="2" type="ORF">NA57DRAFT_61852</name>
</gene>
<proteinExistence type="predicted"/>
<organism evidence="2 3">
    <name type="scientific">Rhizodiscina lignyota</name>
    <dbReference type="NCBI Taxonomy" id="1504668"/>
    <lineage>
        <taxon>Eukaryota</taxon>
        <taxon>Fungi</taxon>
        <taxon>Dikarya</taxon>
        <taxon>Ascomycota</taxon>
        <taxon>Pezizomycotina</taxon>
        <taxon>Dothideomycetes</taxon>
        <taxon>Pleosporomycetidae</taxon>
        <taxon>Aulographales</taxon>
        <taxon>Rhizodiscinaceae</taxon>
        <taxon>Rhizodiscina</taxon>
    </lineage>
</organism>
<sequence>MFFSVRTLSVFAFIAATFATPALANSNQTTSQTQSKYPDKGQITKIFNFLGDGNYTAFLSYVAPEVSWTIMGTHPLAGQYPTRTLFTTDALERLGNTFVVGQEASPKLVRVIGGGEEEWSVQQLHALGKCKNGLVFDNTYAWVTRWNTDGIIVEADAYLDSTLIQQAITENESIEHKYTDLRNTSMIGPVGLNCKAE</sequence>
<dbReference type="Gene3D" id="3.10.450.50">
    <property type="match status" value="1"/>
</dbReference>
<reference evidence="2" key="1">
    <citation type="journal article" date="2020" name="Stud. Mycol.">
        <title>101 Dothideomycetes genomes: a test case for predicting lifestyles and emergence of pathogens.</title>
        <authorList>
            <person name="Haridas S."/>
            <person name="Albert R."/>
            <person name="Binder M."/>
            <person name="Bloem J."/>
            <person name="Labutti K."/>
            <person name="Salamov A."/>
            <person name="Andreopoulos B."/>
            <person name="Baker S."/>
            <person name="Barry K."/>
            <person name="Bills G."/>
            <person name="Bluhm B."/>
            <person name="Cannon C."/>
            <person name="Castanera R."/>
            <person name="Culley D."/>
            <person name="Daum C."/>
            <person name="Ezra D."/>
            <person name="Gonzalez J."/>
            <person name="Henrissat B."/>
            <person name="Kuo A."/>
            <person name="Liang C."/>
            <person name="Lipzen A."/>
            <person name="Lutzoni F."/>
            <person name="Magnuson J."/>
            <person name="Mondo S."/>
            <person name="Nolan M."/>
            <person name="Ohm R."/>
            <person name="Pangilinan J."/>
            <person name="Park H.-J."/>
            <person name="Ramirez L."/>
            <person name="Alfaro M."/>
            <person name="Sun H."/>
            <person name="Tritt A."/>
            <person name="Yoshinaga Y."/>
            <person name="Zwiers L.-H."/>
            <person name="Turgeon B."/>
            <person name="Goodwin S."/>
            <person name="Spatafora J."/>
            <person name="Crous P."/>
            <person name="Grigoriev I."/>
        </authorList>
    </citation>
    <scope>NUCLEOTIDE SEQUENCE</scope>
    <source>
        <strain evidence="2">CBS 133067</strain>
    </source>
</reference>
<keyword evidence="3" id="KW-1185">Reference proteome</keyword>
<name>A0A9P4I4W0_9PEZI</name>
<evidence type="ECO:0000256" key="1">
    <source>
        <dbReference type="SAM" id="SignalP"/>
    </source>
</evidence>
<comment type="caution">
    <text evidence="2">The sequence shown here is derived from an EMBL/GenBank/DDBJ whole genome shotgun (WGS) entry which is preliminary data.</text>
</comment>
<dbReference type="OrthoDB" id="10264449at2759"/>
<dbReference type="SUPFAM" id="SSF54427">
    <property type="entry name" value="NTF2-like"/>
    <property type="match status" value="1"/>
</dbReference>
<dbReference type="EMBL" id="ML978140">
    <property type="protein sequence ID" value="KAF2092993.1"/>
    <property type="molecule type" value="Genomic_DNA"/>
</dbReference>